<reference evidence="1 2" key="1">
    <citation type="submission" date="2019-02" db="EMBL/GenBank/DDBJ databases">
        <title>Aquabacterium sp. strain KMB7.</title>
        <authorList>
            <person name="Chen W.-M."/>
        </authorList>
    </citation>
    <scope>NUCLEOTIDE SEQUENCE [LARGE SCALE GENOMIC DNA]</scope>
    <source>
        <strain evidence="1 2">KMB7</strain>
    </source>
</reference>
<evidence type="ECO:0000313" key="1">
    <source>
        <dbReference type="EMBL" id="TBO27871.1"/>
    </source>
</evidence>
<evidence type="ECO:0000313" key="2">
    <source>
        <dbReference type="Proteomes" id="UP000292120"/>
    </source>
</evidence>
<proteinExistence type="predicted"/>
<sequence length="67" mass="7594">MSTYPAPTGQVPSPCRSLCKLDDERFCIGCGRHVDDIRAWRTMTDAERLACVARAAEKKRRLESRPN</sequence>
<keyword evidence="2" id="KW-1185">Reference proteome</keyword>
<dbReference type="PANTHER" id="PTHR35175:SF2">
    <property type="entry name" value="DUF1289 DOMAIN-CONTAINING PROTEIN"/>
    <property type="match status" value="1"/>
</dbReference>
<protein>
    <submittedName>
        <fullName evidence="1">DUF1289 domain-containing protein</fullName>
    </submittedName>
</protein>
<dbReference type="EMBL" id="SIXI01000008">
    <property type="protein sequence ID" value="TBO27871.1"/>
    <property type="molecule type" value="Genomic_DNA"/>
</dbReference>
<name>A0A4Q9H256_9BURK</name>
<dbReference type="PANTHER" id="PTHR35175">
    <property type="entry name" value="DUF1289 DOMAIN-CONTAINING PROTEIN"/>
    <property type="match status" value="1"/>
</dbReference>
<dbReference type="InterPro" id="IPR010710">
    <property type="entry name" value="DUF1289"/>
</dbReference>
<dbReference type="Proteomes" id="UP000292120">
    <property type="component" value="Unassembled WGS sequence"/>
</dbReference>
<organism evidence="1 2">
    <name type="scientific">Aquabacterium lacunae</name>
    <dbReference type="NCBI Taxonomy" id="2528630"/>
    <lineage>
        <taxon>Bacteria</taxon>
        <taxon>Pseudomonadati</taxon>
        <taxon>Pseudomonadota</taxon>
        <taxon>Betaproteobacteria</taxon>
        <taxon>Burkholderiales</taxon>
        <taxon>Aquabacterium</taxon>
    </lineage>
</organism>
<comment type="caution">
    <text evidence="1">The sequence shown here is derived from an EMBL/GenBank/DDBJ whole genome shotgun (WGS) entry which is preliminary data.</text>
</comment>
<gene>
    <name evidence="1" type="ORF">EYS42_15660</name>
</gene>
<dbReference type="AlphaFoldDB" id="A0A4Q9H256"/>
<accession>A0A4Q9H256</accession>
<dbReference type="Pfam" id="PF06945">
    <property type="entry name" value="DUF1289"/>
    <property type="match status" value="1"/>
</dbReference>
<dbReference type="OrthoDB" id="8911262at2"/>
<dbReference type="RefSeq" id="WP_130969141.1">
    <property type="nucleotide sequence ID" value="NZ_SIXI01000008.1"/>
</dbReference>